<dbReference type="AlphaFoldDB" id="A0A8J2KQZ5"/>
<evidence type="ECO:0000313" key="5">
    <source>
        <dbReference type="Proteomes" id="UP000708208"/>
    </source>
</evidence>
<evidence type="ECO:0000256" key="1">
    <source>
        <dbReference type="ARBA" id="ARBA00006865"/>
    </source>
</evidence>
<dbReference type="GO" id="GO:0004553">
    <property type="term" value="F:hydrolase activity, hydrolyzing O-glycosyl compounds"/>
    <property type="evidence" value="ECO:0007669"/>
    <property type="project" value="InterPro"/>
</dbReference>
<accession>A0A8J2KQZ5</accession>
<dbReference type="PANTHER" id="PTHR10963">
    <property type="entry name" value="GLYCOSYL HYDROLASE-RELATED"/>
    <property type="match status" value="1"/>
</dbReference>
<name>A0A8J2KQZ5_9HEXA</name>
<dbReference type="InterPro" id="IPR000757">
    <property type="entry name" value="Beta-glucanase-like"/>
</dbReference>
<comment type="caution">
    <text evidence="4">The sequence shown here is derived from an EMBL/GenBank/DDBJ whole genome shotgun (WGS) entry which is preliminary data.</text>
</comment>
<dbReference type="Pfam" id="PF00722">
    <property type="entry name" value="Glyco_hydro_16"/>
    <property type="match status" value="1"/>
</dbReference>
<dbReference type="GO" id="GO:0005975">
    <property type="term" value="P:carbohydrate metabolic process"/>
    <property type="evidence" value="ECO:0007669"/>
    <property type="project" value="InterPro"/>
</dbReference>
<evidence type="ECO:0000259" key="3">
    <source>
        <dbReference type="PROSITE" id="PS51762"/>
    </source>
</evidence>
<feature type="signal peptide" evidence="2">
    <location>
        <begin position="1"/>
        <end position="20"/>
    </location>
</feature>
<gene>
    <name evidence="4" type="ORF">AFUS01_LOCUS29595</name>
</gene>
<evidence type="ECO:0000256" key="2">
    <source>
        <dbReference type="SAM" id="SignalP"/>
    </source>
</evidence>
<feature type="chain" id="PRO_5035196963" description="GH16 domain-containing protein" evidence="2">
    <location>
        <begin position="21"/>
        <end position="367"/>
    </location>
</feature>
<reference evidence="4" key="1">
    <citation type="submission" date="2021-06" db="EMBL/GenBank/DDBJ databases">
        <authorList>
            <person name="Hodson N. C."/>
            <person name="Mongue J. A."/>
            <person name="Jaron S. K."/>
        </authorList>
    </citation>
    <scope>NUCLEOTIDE SEQUENCE</scope>
</reference>
<protein>
    <recommendedName>
        <fullName evidence="3">GH16 domain-containing protein</fullName>
    </recommendedName>
</protein>
<organism evidence="4 5">
    <name type="scientific">Allacma fusca</name>
    <dbReference type="NCBI Taxonomy" id="39272"/>
    <lineage>
        <taxon>Eukaryota</taxon>
        <taxon>Metazoa</taxon>
        <taxon>Ecdysozoa</taxon>
        <taxon>Arthropoda</taxon>
        <taxon>Hexapoda</taxon>
        <taxon>Collembola</taxon>
        <taxon>Symphypleona</taxon>
        <taxon>Sminthuridae</taxon>
        <taxon>Allacma</taxon>
    </lineage>
</organism>
<dbReference type="OrthoDB" id="4781at2759"/>
<proteinExistence type="inferred from homology"/>
<keyword evidence="5" id="KW-1185">Reference proteome</keyword>
<dbReference type="PROSITE" id="PS51762">
    <property type="entry name" value="GH16_2"/>
    <property type="match status" value="1"/>
</dbReference>
<keyword evidence="2" id="KW-0732">Signal</keyword>
<dbReference type="EMBL" id="CAJVCH010440357">
    <property type="protein sequence ID" value="CAG7819125.1"/>
    <property type="molecule type" value="Genomic_DNA"/>
</dbReference>
<dbReference type="PANTHER" id="PTHR10963:SF55">
    <property type="entry name" value="GLYCOSIDE HYDROLASE FAMILY 16 PROTEIN"/>
    <property type="match status" value="1"/>
</dbReference>
<sequence length="367" mass="41082">MAKLMLSALLFIGISSQALAVPSKISVSTSSYGQVYAPGDLIFQEEFNSFNKSLWHYEINMAGGGNNEFQIYNTLPENAWVSNGRMHIKPSWSVDSLFGGNWETLYNGHLKLEGCTDPPGSACERKAQYPNILQPVVSARLRTKGSFSFTYGRIEARAKLPSGDWMWPAIWMLSEKAVYGGWPRSGEIDIMESRGNRQLFNPSGQHIGSEKAGSTLHFGPGWPHNGYWAAHGERNTAPGQGYDRDFHIYELEWTPSYMRFRIDGQQIKSVDPPAGGFFELGRFPGDVPNPWVNASNFRMAPFDQDFHIIINVASGGSYFPKDSSPSPPWGSTNTPFLDFMKARDDFRATWEGDNAAMQVDYIRVYAV</sequence>
<comment type="similarity">
    <text evidence="1">Belongs to the glycosyl hydrolase 16 family.</text>
</comment>
<dbReference type="InterPro" id="IPR050546">
    <property type="entry name" value="Glycosyl_Hydrlase_16"/>
</dbReference>
<evidence type="ECO:0000313" key="4">
    <source>
        <dbReference type="EMBL" id="CAG7819125.1"/>
    </source>
</evidence>
<dbReference type="Proteomes" id="UP000708208">
    <property type="component" value="Unassembled WGS sequence"/>
</dbReference>
<feature type="domain" description="GH16" evidence="3">
    <location>
        <begin position="30"/>
        <end position="367"/>
    </location>
</feature>